<dbReference type="CDD" id="cd04301">
    <property type="entry name" value="NAT_SF"/>
    <property type="match status" value="1"/>
</dbReference>
<dbReference type="PANTHER" id="PTHR43072:SF23">
    <property type="entry name" value="UPF0039 PROTEIN C11D3.02C"/>
    <property type="match status" value="1"/>
</dbReference>
<evidence type="ECO:0000313" key="5">
    <source>
        <dbReference type="Proteomes" id="UP000572988"/>
    </source>
</evidence>
<evidence type="ECO:0000256" key="1">
    <source>
        <dbReference type="ARBA" id="ARBA00022679"/>
    </source>
</evidence>
<keyword evidence="5" id="KW-1185">Reference proteome</keyword>
<comment type="caution">
    <text evidence="4">The sequence shown here is derived from an EMBL/GenBank/DDBJ whole genome shotgun (WGS) entry which is preliminary data.</text>
</comment>
<evidence type="ECO:0000313" key="4">
    <source>
        <dbReference type="EMBL" id="NHA33049.1"/>
    </source>
</evidence>
<dbReference type="Pfam" id="PF13420">
    <property type="entry name" value="Acetyltransf_4"/>
    <property type="match status" value="1"/>
</dbReference>
<evidence type="ECO:0000259" key="3">
    <source>
        <dbReference type="PROSITE" id="PS51186"/>
    </source>
</evidence>
<dbReference type="InterPro" id="IPR016181">
    <property type="entry name" value="Acyl_CoA_acyltransferase"/>
</dbReference>
<protein>
    <submittedName>
        <fullName evidence="4">N-acetyltransferase</fullName>
    </submittedName>
</protein>
<dbReference type="Gene3D" id="3.40.630.30">
    <property type="match status" value="1"/>
</dbReference>
<proteinExistence type="predicted"/>
<feature type="domain" description="N-acetyltransferase" evidence="3">
    <location>
        <begin position="8"/>
        <end position="165"/>
    </location>
</feature>
<dbReference type="EMBL" id="POVK01000001">
    <property type="protein sequence ID" value="NHA33049.1"/>
    <property type="molecule type" value="Genomic_DNA"/>
</dbReference>
<dbReference type="PANTHER" id="PTHR43072">
    <property type="entry name" value="N-ACETYLTRANSFERASE"/>
    <property type="match status" value="1"/>
</dbReference>
<accession>A0ABX0FW85</accession>
<name>A0ABX0FW85_STASC</name>
<sequence>MREKGRKDVIRQAQVNDLTQIQEIYNHAIKHTTAVYTYETVTLEEREKWFQTKQQLQQPVFVYERNGEVLGFATYGQFRNWPAYQFTIEHSLYVSPNARRQGIASQLLEILIQDAREKQFQTMVAGIDDQNIQSKLLHEKFGFRHMGTLEKVGYKFEQWLNLAFYQIQLK</sequence>
<dbReference type="Proteomes" id="UP000572988">
    <property type="component" value="Unassembled WGS sequence"/>
</dbReference>
<gene>
    <name evidence="4" type="ORF">C1O36_00655</name>
</gene>
<evidence type="ECO:0000256" key="2">
    <source>
        <dbReference type="ARBA" id="ARBA00023315"/>
    </source>
</evidence>
<reference evidence="4 5" key="1">
    <citation type="submission" date="2018-01" db="EMBL/GenBank/DDBJ databases">
        <title>Complete genome sequence of Staphylococcus Scheliferi isolated from human.</title>
        <authorList>
            <person name="Abouelkhair M.A."/>
            <person name="Bemis D.A."/>
            <person name="Kania S.A."/>
        </authorList>
    </citation>
    <scope>NUCLEOTIDE SEQUENCE [LARGE SCALE GENOMIC DNA]</scope>
    <source>
        <strain evidence="4 5">ATCC 43808</strain>
    </source>
</reference>
<dbReference type="InterPro" id="IPR000182">
    <property type="entry name" value="GNAT_dom"/>
</dbReference>
<dbReference type="PROSITE" id="PS51186">
    <property type="entry name" value="GNAT"/>
    <property type="match status" value="1"/>
</dbReference>
<dbReference type="SUPFAM" id="SSF55729">
    <property type="entry name" value="Acyl-CoA N-acyltransferases (Nat)"/>
    <property type="match status" value="1"/>
</dbReference>
<keyword evidence="2" id="KW-0012">Acyltransferase</keyword>
<keyword evidence="1" id="KW-0808">Transferase</keyword>
<organism evidence="4 5">
    <name type="scientific">Staphylococcus schleiferi</name>
    <dbReference type="NCBI Taxonomy" id="1295"/>
    <lineage>
        <taxon>Bacteria</taxon>
        <taxon>Bacillati</taxon>
        <taxon>Bacillota</taxon>
        <taxon>Bacilli</taxon>
        <taxon>Bacillales</taxon>
        <taxon>Staphylococcaceae</taxon>
        <taxon>Staphylococcus</taxon>
    </lineage>
</organism>